<keyword evidence="3 6" id="KW-0378">Hydrolase</keyword>
<dbReference type="PRINTS" id="PR00862">
    <property type="entry name" value="PROLIGOPTASE"/>
</dbReference>
<dbReference type="Gene3D" id="2.130.10.120">
    <property type="entry name" value="Prolyl oligopeptidase, N-terminal domain"/>
    <property type="match status" value="1"/>
</dbReference>
<sequence length="743" mass="83603">MTLMGPPGSCDISISTGPCPGGVGISCASVFVNIFPQRRRRLGPFCSTRRVPVHFIFVLLDTSLSSSDHLSSGLERYKDLQKYFRRRLKDAYHRFSNIPDYSVVSGHHHLYFTEEDGIYRMDKKQSHLEPEQVLNLRQISGELEKTGLENNKRKQRFQWTVQRIRLSPRERHLAASLKCTHTEELRCVVVWLERRRFLPLDPQHVTLTLEKVFSFEWATDEVLFYTTLEGLRSSAVFRLDLTSSGSRITSVFEEMQPDVFVEVALTRDRQILTINCNSRTSSEVLLSDIATSNLEPFVVQPRQLNLLYYVEHWRSRLIILANTGLGQEYQVVQAPVSEPSMDSWVSLFAPEPGTTIKDMDVVGDHCVLVARTPVSELALIVVPLIHPKNTYIVQLPSWACAIKTKKPGLADQQNMLEFLISSPVHPPVPYCLHPENGLLLSGTGDGSSPENQADYITTRLEACSQDGTFVPVTLFHTVPVEHLRQAPLLVHVYGAYGRDLNMEFYPEKKVMLEQGWALAYCHVRGGGERGLSWHRQACVGGKQRGVEDLQACLHHLFSLGVSSPSLTALTACSAGAVPVGALCNRHPLLMRAVTLQAPFLDVLGTIEDHSLPLTLEDRDEWGDPVGNPEHRHIITSYCPLHNITPQHYPSMLLTAYSGDNVVPLAGILKYTEQLKKAVHTHFSMKPKSECKPAPNIALNIQPGANHLGPEDFELMLEEEALELAFLYMELGLDPPRPQRKRRR</sequence>
<proteinExistence type="inferred from homology"/>
<evidence type="ECO:0000256" key="2">
    <source>
        <dbReference type="ARBA" id="ARBA00022670"/>
    </source>
</evidence>
<dbReference type="GO" id="GO:0005794">
    <property type="term" value="C:Golgi apparatus"/>
    <property type="evidence" value="ECO:0007669"/>
    <property type="project" value="TreeGrafter"/>
</dbReference>
<feature type="domain" description="Peptidase S9A N-terminal" evidence="8">
    <location>
        <begin position="124"/>
        <end position="437"/>
    </location>
</feature>
<dbReference type="Proteomes" id="UP000472276">
    <property type="component" value="Unassembled WGS sequence"/>
</dbReference>
<keyword evidence="10" id="KW-1185">Reference proteome</keyword>
<dbReference type="AlphaFoldDB" id="A0A668SWQ3"/>
<evidence type="ECO:0000256" key="6">
    <source>
        <dbReference type="RuleBase" id="RU368024"/>
    </source>
</evidence>
<dbReference type="PANTHER" id="PTHR11757">
    <property type="entry name" value="PROTEASE FAMILY S9A OLIGOPEPTIDASE"/>
    <property type="match status" value="1"/>
</dbReference>
<organism evidence="9 10">
    <name type="scientific">Oreochromis aureus</name>
    <name type="common">Israeli tilapia</name>
    <name type="synonym">Chromis aureus</name>
    <dbReference type="NCBI Taxonomy" id="47969"/>
    <lineage>
        <taxon>Eukaryota</taxon>
        <taxon>Metazoa</taxon>
        <taxon>Chordata</taxon>
        <taxon>Craniata</taxon>
        <taxon>Vertebrata</taxon>
        <taxon>Euteleostomi</taxon>
        <taxon>Actinopterygii</taxon>
        <taxon>Neopterygii</taxon>
        <taxon>Teleostei</taxon>
        <taxon>Neoteleostei</taxon>
        <taxon>Acanthomorphata</taxon>
        <taxon>Ovalentaria</taxon>
        <taxon>Cichlomorphae</taxon>
        <taxon>Cichliformes</taxon>
        <taxon>Cichlidae</taxon>
        <taxon>African cichlids</taxon>
        <taxon>Pseudocrenilabrinae</taxon>
        <taxon>Oreochromini</taxon>
        <taxon>Oreochromis</taxon>
    </lineage>
</organism>
<evidence type="ECO:0000256" key="3">
    <source>
        <dbReference type="ARBA" id="ARBA00022801"/>
    </source>
</evidence>
<evidence type="ECO:0000256" key="4">
    <source>
        <dbReference type="ARBA" id="ARBA00022825"/>
    </source>
</evidence>
<dbReference type="Pfam" id="PF02897">
    <property type="entry name" value="Peptidase_S9_N"/>
    <property type="match status" value="1"/>
</dbReference>
<dbReference type="InterPro" id="IPR051543">
    <property type="entry name" value="Serine_Peptidase_S9A"/>
</dbReference>
<dbReference type="InterPro" id="IPR001375">
    <property type="entry name" value="Peptidase_S9_cat"/>
</dbReference>
<dbReference type="Pfam" id="PF00326">
    <property type="entry name" value="Peptidase_S9"/>
    <property type="match status" value="1"/>
</dbReference>
<feature type="domain" description="Peptidase S9 prolyl oligopeptidase catalytic" evidence="7">
    <location>
        <begin position="506"/>
        <end position="728"/>
    </location>
</feature>
<dbReference type="Gene3D" id="3.40.50.1820">
    <property type="entry name" value="alpha/beta hydrolase"/>
    <property type="match status" value="1"/>
</dbReference>
<evidence type="ECO:0000259" key="8">
    <source>
        <dbReference type="Pfam" id="PF02897"/>
    </source>
</evidence>
<dbReference type="GO" id="GO:0004252">
    <property type="term" value="F:serine-type endopeptidase activity"/>
    <property type="evidence" value="ECO:0007669"/>
    <property type="project" value="UniProtKB-UniRule"/>
</dbReference>
<dbReference type="SUPFAM" id="SSF50993">
    <property type="entry name" value="Peptidase/esterase 'gauge' domain"/>
    <property type="match status" value="1"/>
</dbReference>
<evidence type="ECO:0000256" key="5">
    <source>
        <dbReference type="ARBA" id="ARBA00045448"/>
    </source>
</evidence>
<protein>
    <recommendedName>
        <fullName evidence="6">Prolyl endopeptidase</fullName>
        <ecNumber evidence="6">3.4.21.-</ecNumber>
    </recommendedName>
</protein>
<name>A0A668SWQ3_OREAU</name>
<dbReference type="SUPFAM" id="SSF53474">
    <property type="entry name" value="alpha/beta-Hydrolases"/>
    <property type="match status" value="1"/>
</dbReference>
<evidence type="ECO:0000259" key="7">
    <source>
        <dbReference type="Pfam" id="PF00326"/>
    </source>
</evidence>
<dbReference type="InterPro" id="IPR002470">
    <property type="entry name" value="Peptidase_S9A"/>
</dbReference>
<reference evidence="9" key="1">
    <citation type="submission" date="2025-08" db="UniProtKB">
        <authorList>
            <consortium name="Ensembl"/>
        </authorList>
    </citation>
    <scope>IDENTIFICATION</scope>
</reference>
<dbReference type="Ensembl" id="ENSOABT00000019655.2">
    <property type="protein sequence ID" value="ENSOABP00000019075.2"/>
    <property type="gene ID" value="ENSOABG00000009257.2"/>
</dbReference>
<comment type="similarity">
    <text evidence="1 6">Belongs to the peptidase S9A family.</text>
</comment>
<dbReference type="FunFam" id="3.40.50.1820:FF:000050">
    <property type="entry name" value="prolyl endopeptidase-like isoform X2"/>
    <property type="match status" value="1"/>
</dbReference>
<dbReference type="GO" id="GO:0005856">
    <property type="term" value="C:cytoskeleton"/>
    <property type="evidence" value="ECO:0007669"/>
    <property type="project" value="TreeGrafter"/>
</dbReference>
<evidence type="ECO:0000313" key="9">
    <source>
        <dbReference type="Ensembl" id="ENSOABP00000019075.2"/>
    </source>
</evidence>
<evidence type="ECO:0000313" key="10">
    <source>
        <dbReference type="Proteomes" id="UP000472276"/>
    </source>
</evidence>
<gene>
    <name evidence="9" type="primary">PREPL</name>
</gene>
<comment type="function">
    <text evidence="5">Serine peptidase whose precise substrate specificity remains unclear. Does not cleave peptides after a arginine or lysine residue. Regulates trans-Golgi network morphology and sorting by regulating the membrane binding of the AP-1 complex. May play a role in the regulation of synaptic vesicle exocytosis.</text>
</comment>
<dbReference type="InterPro" id="IPR023302">
    <property type="entry name" value="Pept_S9A_N"/>
</dbReference>
<reference evidence="9" key="2">
    <citation type="submission" date="2025-09" db="UniProtKB">
        <authorList>
            <consortium name="Ensembl"/>
        </authorList>
    </citation>
    <scope>IDENTIFICATION</scope>
</reference>
<dbReference type="GO" id="GO:0006508">
    <property type="term" value="P:proteolysis"/>
    <property type="evidence" value="ECO:0007669"/>
    <property type="project" value="UniProtKB-KW"/>
</dbReference>
<evidence type="ECO:0000256" key="1">
    <source>
        <dbReference type="ARBA" id="ARBA00005228"/>
    </source>
</evidence>
<dbReference type="EC" id="3.4.21.-" evidence="6"/>
<dbReference type="PANTHER" id="PTHR11757:SF19">
    <property type="entry name" value="PROLYL ENDOPEPTIDASE-LIKE"/>
    <property type="match status" value="1"/>
</dbReference>
<keyword evidence="2 6" id="KW-0645">Protease</keyword>
<dbReference type="InterPro" id="IPR029058">
    <property type="entry name" value="AB_hydrolase_fold"/>
</dbReference>
<accession>A0A668SWQ3</accession>
<keyword evidence="4 6" id="KW-0720">Serine protease</keyword>